<organism evidence="2 3">
    <name type="scientific">Candidatus Gemmiger avistercoris</name>
    <dbReference type="NCBI Taxonomy" id="2838606"/>
    <lineage>
        <taxon>Bacteria</taxon>
        <taxon>Bacillati</taxon>
        <taxon>Bacillota</taxon>
        <taxon>Clostridia</taxon>
        <taxon>Eubacteriales</taxon>
        <taxon>Gemmiger</taxon>
    </lineage>
</organism>
<comment type="caution">
    <text evidence="2">The sequence shown here is derived from an EMBL/GenBank/DDBJ whole genome shotgun (WGS) entry which is preliminary data.</text>
</comment>
<name>A0A9D2FKZ5_9FIRM</name>
<dbReference type="SUPFAM" id="SSF53756">
    <property type="entry name" value="UDP-Glycosyltransferase/glycogen phosphorylase"/>
    <property type="match status" value="1"/>
</dbReference>
<reference evidence="2" key="1">
    <citation type="journal article" date="2021" name="PeerJ">
        <title>Extensive microbial diversity within the chicken gut microbiome revealed by metagenomics and culture.</title>
        <authorList>
            <person name="Gilroy R."/>
            <person name="Ravi A."/>
            <person name="Getino M."/>
            <person name="Pursley I."/>
            <person name="Horton D.L."/>
            <person name="Alikhan N.F."/>
            <person name="Baker D."/>
            <person name="Gharbi K."/>
            <person name="Hall N."/>
            <person name="Watson M."/>
            <person name="Adriaenssens E.M."/>
            <person name="Foster-Nyarko E."/>
            <person name="Jarju S."/>
            <person name="Secka A."/>
            <person name="Antonio M."/>
            <person name="Oren A."/>
            <person name="Chaudhuri R.R."/>
            <person name="La Ragione R."/>
            <person name="Hildebrand F."/>
            <person name="Pallen M.J."/>
        </authorList>
    </citation>
    <scope>NUCLEOTIDE SEQUENCE</scope>
    <source>
        <strain evidence="2">CHK188-11489</strain>
    </source>
</reference>
<dbReference type="Proteomes" id="UP000824105">
    <property type="component" value="Unassembled WGS sequence"/>
</dbReference>
<gene>
    <name evidence="2" type="ORF">H9724_06875</name>
</gene>
<proteinExistence type="predicted"/>
<evidence type="ECO:0000259" key="1">
    <source>
        <dbReference type="Pfam" id="PF13439"/>
    </source>
</evidence>
<feature type="domain" description="Glycosyltransferase subfamily 4-like N-terminal" evidence="1">
    <location>
        <begin position="26"/>
        <end position="176"/>
    </location>
</feature>
<reference evidence="2" key="2">
    <citation type="submission" date="2021-04" db="EMBL/GenBank/DDBJ databases">
        <authorList>
            <person name="Gilroy R."/>
        </authorList>
    </citation>
    <scope>NUCLEOTIDE SEQUENCE</scope>
    <source>
        <strain evidence="2">CHK188-11489</strain>
    </source>
</reference>
<dbReference type="InterPro" id="IPR028098">
    <property type="entry name" value="Glyco_trans_4-like_N"/>
</dbReference>
<accession>A0A9D2FKZ5</accession>
<dbReference type="EMBL" id="DXBF01000055">
    <property type="protein sequence ID" value="HIZ62472.1"/>
    <property type="molecule type" value="Genomic_DNA"/>
</dbReference>
<sequence>MSKLVLKVCIGKWDSASRDKRELAACRELGLYTLVLAGGEPGDHGQSDIVDGFEVLRYATRPLGENASTKLNWVATYVLWLRAMRKIRPDIITAHDLKALKIAWLYVRSVPQRDRPALIYDAHEFEIGRNTNGKRGQLATWRVKQEEGFLMKRCAFSIVVNDSIADALQQVHHLEQRPV</sequence>
<dbReference type="Gene3D" id="3.40.50.2000">
    <property type="entry name" value="Glycogen Phosphorylase B"/>
    <property type="match status" value="1"/>
</dbReference>
<dbReference type="Pfam" id="PF13439">
    <property type="entry name" value="Glyco_transf_4"/>
    <property type="match status" value="1"/>
</dbReference>
<protein>
    <recommendedName>
        <fullName evidence="1">Glycosyltransferase subfamily 4-like N-terminal domain-containing protein</fullName>
    </recommendedName>
</protein>
<evidence type="ECO:0000313" key="2">
    <source>
        <dbReference type="EMBL" id="HIZ62472.1"/>
    </source>
</evidence>
<dbReference type="AlphaFoldDB" id="A0A9D2FKZ5"/>
<feature type="non-terminal residue" evidence="2">
    <location>
        <position position="179"/>
    </location>
</feature>
<evidence type="ECO:0000313" key="3">
    <source>
        <dbReference type="Proteomes" id="UP000824105"/>
    </source>
</evidence>